<accession>A0A1V9YLJ4</accession>
<reference evidence="2 3" key="1">
    <citation type="journal article" date="2014" name="Genome Biol. Evol.">
        <title>The secreted proteins of Achlya hypogyna and Thraustotheca clavata identify the ancestral oomycete secretome and reveal gene acquisitions by horizontal gene transfer.</title>
        <authorList>
            <person name="Misner I."/>
            <person name="Blouin N."/>
            <person name="Leonard G."/>
            <person name="Richards T.A."/>
            <person name="Lane C.E."/>
        </authorList>
    </citation>
    <scope>NUCLEOTIDE SEQUENCE [LARGE SCALE GENOMIC DNA]</scope>
    <source>
        <strain evidence="2 3">ATCC 48635</strain>
    </source>
</reference>
<keyword evidence="3" id="KW-1185">Reference proteome</keyword>
<dbReference type="Proteomes" id="UP000243579">
    <property type="component" value="Unassembled WGS sequence"/>
</dbReference>
<dbReference type="InterPro" id="IPR002048">
    <property type="entry name" value="EF_hand_dom"/>
</dbReference>
<dbReference type="GO" id="GO:0005509">
    <property type="term" value="F:calcium ion binding"/>
    <property type="evidence" value="ECO:0007669"/>
    <property type="project" value="InterPro"/>
</dbReference>
<dbReference type="PROSITE" id="PS00018">
    <property type="entry name" value="EF_HAND_1"/>
    <property type="match status" value="1"/>
</dbReference>
<dbReference type="EMBL" id="JNBR01001496">
    <property type="protein sequence ID" value="OQR86583.1"/>
    <property type="molecule type" value="Genomic_DNA"/>
</dbReference>
<protein>
    <recommendedName>
        <fullName evidence="1">EF-hand domain-containing protein</fullName>
    </recommendedName>
</protein>
<organism evidence="2 3">
    <name type="scientific">Achlya hypogyna</name>
    <name type="common">Oomycete</name>
    <name type="synonym">Protoachlya hypogyna</name>
    <dbReference type="NCBI Taxonomy" id="1202772"/>
    <lineage>
        <taxon>Eukaryota</taxon>
        <taxon>Sar</taxon>
        <taxon>Stramenopiles</taxon>
        <taxon>Oomycota</taxon>
        <taxon>Saprolegniomycetes</taxon>
        <taxon>Saprolegniales</taxon>
        <taxon>Achlyaceae</taxon>
        <taxon>Achlya</taxon>
    </lineage>
</organism>
<sequence length="334" mass="37206">MPPTHMTPQLRRQLSDEARRLFFKAHEPPPDALPLPRALRDMRAHLLLERGDDALHVQLVGSGEDFLFRYHLEPIGADVLILVRHGASTKWITYATGDHEALHVFLAELATHDPTRLKRHVDAFLEVIGHLELHDLVVSSTHARRQQESPTAVYSASTPTMAYLFECDAATGVPIAIECAPVGGGPRTSIRVTYYNRLRAPVSLEPPPGVASDLDHMMAAALDAYASWSADGKREVQALLDEIDHDRDGLISRLDVVEQLCEAAYALDAARKTAAEMTRLLCDRGNPSEEFPYEAFLGFWLVMLADDSRGAHDEEDMRRALHQLFRGNSAVVRL</sequence>
<dbReference type="AlphaFoldDB" id="A0A1V9YLJ4"/>
<comment type="caution">
    <text evidence="2">The sequence shown here is derived from an EMBL/GenBank/DDBJ whole genome shotgun (WGS) entry which is preliminary data.</text>
</comment>
<evidence type="ECO:0000313" key="2">
    <source>
        <dbReference type="EMBL" id="OQR86583.1"/>
    </source>
</evidence>
<gene>
    <name evidence="2" type="ORF">ACHHYP_10404</name>
</gene>
<feature type="domain" description="EF-hand" evidence="1">
    <location>
        <begin position="231"/>
        <end position="266"/>
    </location>
</feature>
<evidence type="ECO:0000313" key="3">
    <source>
        <dbReference type="Proteomes" id="UP000243579"/>
    </source>
</evidence>
<proteinExistence type="predicted"/>
<evidence type="ECO:0000259" key="1">
    <source>
        <dbReference type="PROSITE" id="PS50222"/>
    </source>
</evidence>
<name>A0A1V9YLJ4_ACHHY</name>
<dbReference type="InterPro" id="IPR018247">
    <property type="entry name" value="EF_Hand_1_Ca_BS"/>
</dbReference>
<dbReference type="PROSITE" id="PS50222">
    <property type="entry name" value="EF_HAND_2"/>
    <property type="match status" value="1"/>
</dbReference>
<dbReference type="OrthoDB" id="123108at2759"/>